<reference evidence="4" key="1">
    <citation type="journal article" date="2006" name="PLoS Biol.">
        <title>Macronuclear genome sequence of the ciliate Tetrahymena thermophila, a model eukaryote.</title>
        <authorList>
            <person name="Eisen J.A."/>
            <person name="Coyne R.S."/>
            <person name="Wu M."/>
            <person name="Wu D."/>
            <person name="Thiagarajan M."/>
            <person name="Wortman J.R."/>
            <person name="Badger J.H."/>
            <person name="Ren Q."/>
            <person name="Amedeo P."/>
            <person name="Jones K.M."/>
            <person name="Tallon L.J."/>
            <person name="Delcher A.L."/>
            <person name="Salzberg S.L."/>
            <person name="Silva J.C."/>
            <person name="Haas B.J."/>
            <person name="Majoros W.H."/>
            <person name="Farzad M."/>
            <person name="Carlton J.M."/>
            <person name="Smith R.K. Jr."/>
            <person name="Garg J."/>
            <person name="Pearlman R.E."/>
            <person name="Karrer K.M."/>
            <person name="Sun L."/>
            <person name="Manning G."/>
            <person name="Elde N.C."/>
            <person name="Turkewitz A.P."/>
            <person name="Asai D.J."/>
            <person name="Wilkes D.E."/>
            <person name="Wang Y."/>
            <person name="Cai H."/>
            <person name="Collins K."/>
            <person name="Stewart B.A."/>
            <person name="Lee S.R."/>
            <person name="Wilamowska K."/>
            <person name="Weinberg Z."/>
            <person name="Ruzzo W.L."/>
            <person name="Wloga D."/>
            <person name="Gaertig J."/>
            <person name="Frankel J."/>
            <person name="Tsao C.-C."/>
            <person name="Gorovsky M.A."/>
            <person name="Keeling P.J."/>
            <person name="Waller R.F."/>
            <person name="Patron N.J."/>
            <person name="Cherry J.M."/>
            <person name="Stover N.A."/>
            <person name="Krieger C.J."/>
            <person name="del Toro C."/>
            <person name="Ryder H.F."/>
            <person name="Williamson S.C."/>
            <person name="Barbeau R.A."/>
            <person name="Hamilton E.P."/>
            <person name="Orias E."/>
        </authorList>
    </citation>
    <scope>NUCLEOTIDE SEQUENCE [LARGE SCALE GENOMIC DNA]</scope>
    <source>
        <strain evidence="4">SB210</strain>
    </source>
</reference>
<dbReference type="EMBL" id="GG662465">
    <property type="protein sequence ID" value="EAR82551.3"/>
    <property type="molecule type" value="Genomic_DNA"/>
</dbReference>
<dbReference type="Proteomes" id="UP000009168">
    <property type="component" value="Unassembled WGS sequence"/>
</dbReference>
<dbReference type="InParanoid" id="Q22BA2"/>
<protein>
    <submittedName>
        <fullName evidence="3">Uncharacterized protein</fullName>
    </submittedName>
</protein>
<keyword evidence="1" id="KW-0175">Coiled coil</keyword>
<feature type="compositionally biased region" description="Low complexity" evidence="2">
    <location>
        <begin position="203"/>
        <end position="217"/>
    </location>
</feature>
<dbReference type="HOGENOM" id="CLU_540259_0_0_1"/>
<evidence type="ECO:0000256" key="1">
    <source>
        <dbReference type="SAM" id="Coils"/>
    </source>
</evidence>
<feature type="region of interest" description="Disordered" evidence="2">
    <location>
        <begin position="171"/>
        <end position="233"/>
    </location>
</feature>
<evidence type="ECO:0000313" key="4">
    <source>
        <dbReference type="Proteomes" id="UP000009168"/>
    </source>
</evidence>
<sequence>MSQEQQQGQTQGENYQDIKEALEYQIDIVLRLEEERLLLIKESKIQKQKIKELQDTIEKINPDLQNKQNKQQDAQTQASIQIYSVGIDVQTQTEQGVIQSQLNEKYMINFTENDEDYNDSVLQYSQNQSIMTLEDDIDTFSIQEGKKSNTSDLLQKAQQILKKSEQKIQNFEEASQQKKKTTSSAAQKSLPIKSLNFKKKDGSSNSSLQSSHYQSTSEKLPTEKENTSISLNTEKKKEQNDIIAQELVKLTRENNSMRKEMQKLQELCKKHQKDNVDMKKLIDVKNEMLDKLRMEVAELSLVLNNDKYKSIRTIEGELKKSKQQNAELKKEYERVFEEKNEIKEELSQFKVILSKITEEYDKINNKNSEGDINIKKENEKLKEKLQEQEKQQKFLKEQMHYKEASVQEIKTENQKLLEEIEYYKHVSIKSKEYAQKAIQDIDFYRNILKQHNINLS</sequence>
<feature type="coiled-coil region" evidence="1">
    <location>
        <begin position="311"/>
        <end position="398"/>
    </location>
</feature>
<evidence type="ECO:0000256" key="2">
    <source>
        <dbReference type="SAM" id="MobiDB-lite"/>
    </source>
</evidence>
<evidence type="ECO:0000313" key="3">
    <source>
        <dbReference type="EMBL" id="EAR82551.3"/>
    </source>
</evidence>
<dbReference type="AlphaFoldDB" id="Q22BA2"/>
<dbReference type="GeneID" id="7828393"/>
<proteinExistence type="predicted"/>
<feature type="coiled-coil region" evidence="1">
    <location>
        <begin position="240"/>
        <end position="281"/>
    </location>
</feature>
<dbReference type="OrthoDB" id="309287at2759"/>
<organism evidence="3 4">
    <name type="scientific">Tetrahymena thermophila (strain SB210)</name>
    <dbReference type="NCBI Taxonomy" id="312017"/>
    <lineage>
        <taxon>Eukaryota</taxon>
        <taxon>Sar</taxon>
        <taxon>Alveolata</taxon>
        <taxon>Ciliophora</taxon>
        <taxon>Intramacronucleata</taxon>
        <taxon>Oligohymenophorea</taxon>
        <taxon>Hymenostomatida</taxon>
        <taxon>Tetrahymenina</taxon>
        <taxon>Tetrahymenidae</taxon>
        <taxon>Tetrahymena</taxon>
    </lineage>
</organism>
<gene>
    <name evidence="3" type="ORF">TTHERM_01108530</name>
</gene>
<dbReference type="RefSeq" id="XP_001030214.3">
    <property type="nucleotide sequence ID" value="XM_001030214.3"/>
</dbReference>
<accession>Q22BA2</accession>
<dbReference type="eggNOG" id="ENOG502SQUQ">
    <property type="taxonomic scope" value="Eukaryota"/>
</dbReference>
<dbReference type="KEGG" id="tet:TTHERM_01108530"/>
<keyword evidence="4" id="KW-1185">Reference proteome</keyword>
<name>Q22BA2_TETTS</name>